<reference evidence="1" key="2">
    <citation type="submission" date="2025-08" db="UniProtKB">
        <authorList>
            <consortium name="Ensembl"/>
        </authorList>
    </citation>
    <scope>IDENTIFICATION</scope>
    <source>
        <strain evidence="1">Thoroughbred</strain>
    </source>
</reference>
<dbReference type="AlphaFoldDB" id="A0A9L0T4H2"/>
<evidence type="ECO:0000313" key="1">
    <source>
        <dbReference type="Ensembl" id="ENSECAP00000081430.1"/>
    </source>
</evidence>
<proteinExistence type="predicted"/>
<sequence length="50" mass="5614">MVLDGAQQVELKEGKAGSRFCQYYLSKIEDLQLIVNGIENLNRPITGKMT</sequence>
<reference evidence="1" key="3">
    <citation type="submission" date="2025-09" db="UniProtKB">
        <authorList>
            <consortium name="Ensembl"/>
        </authorList>
    </citation>
    <scope>IDENTIFICATION</scope>
    <source>
        <strain evidence="1">Thoroughbred</strain>
    </source>
</reference>
<evidence type="ECO:0000313" key="2">
    <source>
        <dbReference type="Proteomes" id="UP000002281"/>
    </source>
</evidence>
<name>A0A9L0T4H2_HORSE</name>
<dbReference type="Ensembl" id="ENSECAT00000122320.1">
    <property type="protein sequence ID" value="ENSECAP00000081430.1"/>
    <property type="gene ID" value="ENSECAG00000055481.1"/>
</dbReference>
<protein>
    <submittedName>
        <fullName evidence="1">Uncharacterized protein</fullName>
    </submittedName>
</protein>
<accession>A0A9L0T4H2</accession>
<dbReference type="Proteomes" id="UP000002281">
    <property type="component" value="Chromosome 6"/>
</dbReference>
<keyword evidence="2" id="KW-1185">Reference proteome</keyword>
<reference evidence="1 2" key="1">
    <citation type="journal article" date="2009" name="Science">
        <title>Genome sequence, comparative analysis, and population genetics of the domestic horse.</title>
        <authorList>
            <consortium name="Broad Institute Genome Sequencing Platform"/>
            <consortium name="Broad Institute Whole Genome Assembly Team"/>
            <person name="Wade C.M."/>
            <person name="Giulotto E."/>
            <person name="Sigurdsson S."/>
            <person name="Zoli M."/>
            <person name="Gnerre S."/>
            <person name="Imsland F."/>
            <person name="Lear T.L."/>
            <person name="Adelson D.L."/>
            <person name="Bailey E."/>
            <person name="Bellone R.R."/>
            <person name="Bloecker H."/>
            <person name="Distl O."/>
            <person name="Edgar R.C."/>
            <person name="Garber M."/>
            <person name="Leeb T."/>
            <person name="Mauceli E."/>
            <person name="MacLeod J.N."/>
            <person name="Penedo M.C.T."/>
            <person name="Raison J.M."/>
            <person name="Sharpe T."/>
            <person name="Vogel J."/>
            <person name="Andersson L."/>
            <person name="Antczak D.F."/>
            <person name="Biagi T."/>
            <person name="Binns M.M."/>
            <person name="Chowdhary B.P."/>
            <person name="Coleman S.J."/>
            <person name="Della Valle G."/>
            <person name="Fryc S."/>
            <person name="Guerin G."/>
            <person name="Hasegawa T."/>
            <person name="Hill E.W."/>
            <person name="Jurka J."/>
            <person name="Kiialainen A."/>
            <person name="Lindgren G."/>
            <person name="Liu J."/>
            <person name="Magnani E."/>
            <person name="Mickelson J.R."/>
            <person name="Murray J."/>
            <person name="Nergadze S.G."/>
            <person name="Onofrio R."/>
            <person name="Pedroni S."/>
            <person name="Piras M.F."/>
            <person name="Raudsepp T."/>
            <person name="Rocchi M."/>
            <person name="Roeed K.H."/>
            <person name="Ryder O.A."/>
            <person name="Searle S."/>
            <person name="Skow L."/>
            <person name="Swinburne J.E."/>
            <person name="Syvaenen A.C."/>
            <person name="Tozaki T."/>
            <person name="Valberg S.J."/>
            <person name="Vaudin M."/>
            <person name="White J.R."/>
            <person name="Zody M.C."/>
            <person name="Lander E.S."/>
            <person name="Lindblad-Toh K."/>
        </authorList>
    </citation>
    <scope>NUCLEOTIDE SEQUENCE [LARGE SCALE GENOMIC DNA]</scope>
    <source>
        <strain evidence="1 2">Thoroughbred</strain>
    </source>
</reference>
<organism evidence="1 2">
    <name type="scientific">Equus caballus</name>
    <name type="common">Horse</name>
    <dbReference type="NCBI Taxonomy" id="9796"/>
    <lineage>
        <taxon>Eukaryota</taxon>
        <taxon>Metazoa</taxon>
        <taxon>Chordata</taxon>
        <taxon>Craniata</taxon>
        <taxon>Vertebrata</taxon>
        <taxon>Euteleostomi</taxon>
        <taxon>Mammalia</taxon>
        <taxon>Eutheria</taxon>
        <taxon>Laurasiatheria</taxon>
        <taxon>Perissodactyla</taxon>
        <taxon>Equidae</taxon>
        <taxon>Equus</taxon>
    </lineage>
</organism>